<dbReference type="PANTHER" id="PTHR47324:SF3">
    <property type="entry name" value="EGF-LIKE DOMAIN-CONTAINING PROTEIN"/>
    <property type="match status" value="1"/>
</dbReference>
<dbReference type="Gene3D" id="3.10.100.10">
    <property type="entry name" value="Mannose-Binding Protein A, subunit A"/>
    <property type="match status" value="1"/>
</dbReference>
<dbReference type="Proteomes" id="UP000887540">
    <property type="component" value="Unplaced"/>
</dbReference>
<dbReference type="Pfam" id="PF00059">
    <property type="entry name" value="Lectin_C"/>
    <property type="match status" value="1"/>
</dbReference>
<dbReference type="InterPro" id="IPR016187">
    <property type="entry name" value="CTDL_fold"/>
</dbReference>
<dbReference type="AlphaFoldDB" id="A0A914CYP0"/>
<dbReference type="InterPro" id="IPR053295">
    <property type="entry name" value="Innate_immunity_reg"/>
</dbReference>
<dbReference type="SUPFAM" id="SSF56436">
    <property type="entry name" value="C-type lectin-like"/>
    <property type="match status" value="1"/>
</dbReference>
<protein>
    <submittedName>
        <fullName evidence="3">C-type lectin domain-containing protein</fullName>
    </submittedName>
</protein>
<proteinExistence type="predicted"/>
<evidence type="ECO:0000259" key="1">
    <source>
        <dbReference type="PROSITE" id="PS50041"/>
    </source>
</evidence>
<name>A0A914CYP0_9BILA</name>
<organism evidence="2 3">
    <name type="scientific">Acrobeloides nanus</name>
    <dbReference type="NCBI Taxonomy" id="290746"/>
    <lineage>
        <taxon>Eukaryota</taxon>
        <taxon>Metazoa</taxon>
        <taxon>Ecdysozoa</taxon>
        <taxon>Nematoda</taxon>
        <taxon>Chromadorea</taxon>
        <taxon>Rhabditida</taxon>
        <taxon>Tylenchina</taxon>
        <taxon>Cephalobomorpha</taxon>
        <taxon>Cephaloboidea</taxon>
        <taxon>Cephalobidae</taxon>
        <taxon>Acrobeloides</taxon>
    </lineage>
</organism>
<accession>A0A914CYP0</accession>
<dbReference type="InterPro" id="IPR001304">
    <property type="entry name" value="C-type_lectin-like"/>
</dbReference>
<dbReference type="PROSITE" id="PS50041">
    <property type="entry name" value="C_TYPE_LECTIN_2"/>
    <property type="match status" value="1"/>
</dbReference>
<sequence length="212" mass="23924">MNLRSSSMPDTLKLLPTMYSSGVVYRRYFNDCSSAQTVFAPVDSYAQSMQVVIRGLGNIQYTINQPNGQVYSNSLIGTYLNDQLNGWTVLDIRKACDDSWENNGNVNLPYCYKIGLGQNWTSARDICYMAGAYLADDSTLDADNFLASWASNTVDYWIGLNDVNQTGYYFWDRGPYLPPATFNGSQYSNWGTGQPVNDTVRKCVSRLAKWYE</sequence>
<evidence type="ECO:0000313" key="2">
    <source>
        <dbReference type="Proteomes" id="UP000887540"/>
    </source>
</evidence>
<dbReference type="SMART" id="SM00034">
    <property type="entry name" value="CLECT"/>
    <property type="match status" value="1"/>
</dbReference>
<feature type="domain" description="C-type lectin" evidence="1">
    <location>
        <begin position="110"/>
        <end position="212"/>
    </location>
</feature>
<keyword evidence="2" id="KW-1185">Reference proteome</keyword>
<dbReference type="InterPro" id="IPR016186">
    <property type="entry name" value="C-type_lectin-like/link_sf"/>
</dbReference>
<dbReference type="PANTHER" id="PTHR47324">
    <property type="entry name" value="PROTEIN IRG-7-RELATED"/>
    <property type="match status" value="1"/>
</dbReference>
<reference evidence="3" key="1">
    <citation type="submission" date="2022-11" db="UniProtKB">
        <authorList>
            <consortium name="WormBaseParasite"/>
        </authorList>
    </citation>
    <scope>IDENTIFICATION</scope>
</reference>
<dbReference type="CDD" id="cd00037">
    <property type="entry name" value="CLECT"/>
    <property type="match status" value="1"/>
</dbReference>
<dbReference type="WBParaSite" id="ACRNAN_scaffold16402.g21746.t1">
    <property type="protein sequence ID" value="ACRNAN_scaffold16402.g21746.t1"/>
    <property type="gene ID" value="ACRNAN_scaffold16402.g21746"/>
</dbReference>
<evidence type="ECO:0000313" key="3">
    <source>
        <dbReference type="WBParaSite" id="ACRNAN_scaffold16402.g21746.t1"/>
    </source>
</evidence>